<evidence type="ECO:0000313" key="5">
    <source>
        <dbReference type="Proteomes" id="UP001180845"/>
    </source>
</evidence>
<dbReference type="InterPro" id="IPR006311">
    <property type="entry name" value="TAT_signal"/>
</dbReference>
<dbReference type="EMBL" id="JAVDXW010000001">
    <property type="protein sequence ID" value="MDR7302754.1"/>
    <property type="molecule type" value="Genomic_DNA"/>
</dbReference>
<protein>
    <submittedName>
        <fullName evidence="4">Alkaline phosphatase D</fullName>
        <ecNumber evidence="4">3.1.3.1</ecNumber>
    </submittedName>
</protein>
<organism evidence="4 5">
    <name type="scientific">Haloactinomyces albus</name>
    <dbReference type="NCBI Taxonomy" id="1352928"/>
    <lineage>
        <taxon>Bacteria</taxon>
        <taxon>Bacillati</taxon>
        <taxon>Actinomycetota</taxon>
        <taxon>Actinomycetes</taxon>
        <taxon>Actinopolysporales</taxon>
        <taxon>Actinopolysporaceae</taxon>
        <taxon>Haloactinomyces</taxon>
    </lineage>
</organism>
<dbReference type="InterPro" id="IPR032093">
    <property type="entry name" value="PhoD_N"/>
</dbReference>
<dbReference type="RefSeq" id="WP_310274554.1">
    <property type="nucleotide sequence ID" value="NZ_JAVDXW010000001.1"/>
</dbReference>
<dbReference type="PANTHER" id="PTHR43606:SF2">
    <property type="entry name" value="ALKALINE PHOSPHATASE FAMILY PROTEIN (AFU_ORTHOLOGUE AFUA_5G03860)"/>
    <property type="match status" value="1"/>
</dbReference>
<evidence type="ECO:0000256" key="1">
    <source>
        <dbReference type="SAM" id="MobiDB-lite"/>
    </source>
</evidence>
<dbReference type="InterPro" id="IPR018946">
    <property type="entry name" value="PhoD-like_MPP"/>
</dbReference>
<sequence>MTSPLDRRRFFVLGGGTAAALASTQVPAWAAKPIRNVGIPREPFRLGVASGDPLPDRVVLWTRLAPEPLALDGRGGMPDRQIPVQWQIAHDESFKHVVRAGTEMAEPASAHTVHADVAGLEPGRWYYYRFRCGSSLSPVGRTRTAPAPGAAVDQLAFAFASCQNYPAGYYTSHANLANEDLDVAFHLGDYIYEGGGQGGLGRGHLPSHEIRSLADYRVRHAQYRGDGNLQDAHAAFPWIVTWDDHEVENNWADEESDPDTAREEFLKRRATAFQVYWEHMPIRAGRRPTGPDMTLHRGFTFGDLASFNVLDTRQYRSDQPACRDADCAEAFDPKRTMLGDEQEAWLHGRLRGSSSKWNVLAQQVPMFEDPNVGLPADKWEGYRASRQRLMDVFATATRNPVVVTGDVHRNFAADLKTDWDDADAPAVGSEFVGTSMSSGGDGRSATKHNPDPDNPHIKFENTGDRGYVRVKLSRSELRSDYRVVDTVERPESGVRTLASFAVEAGNPGVQRA</sequence>
<feature type="compositionally biased region" description="Basic and acidic residues" evidence="1">
    <location>
        <begin position="448"/>
        <end position="462"/>
    </location>
</feature>
<comment type="caution">
    <text evidence="4">The sequence shown here is derived from an EMBL/GenBank/DDBJ whole genome shotgun (WGS) entry which is preliminary data.</text>
</comment>
<dbReference type="InterPro" id="IPR029052">
    <property type="entry name" value="Metallo-depent_PP-like"/>
</dbReference>
<dbReference type="SUPFAM" id="SSF56300">
    <property type="entry name" value="Metallo-dependent phosphatases"/>
    <property type="match status" value="1"/>
</dbReference>
<dbReference type="AlphaFoldDB" id="A0AAE4CMD6"/>
<dbReference type="Gene3D" id="2.60.40.380">
    <property type="entry name" value="Purple acid phosphatase-like, N-terminal"/>
    <property type="match status" value="1"/>
</dbReference>
<keyword evidence="4" id="KW-0378">Hydrolase</keyword>
<dbReference type="PANTHER" id="PTHR43606">
    <property type="entry name" value="PHOSPHATASE, PUTATIVE (AFU_ORTHOLOGUE AFUA_6G08710)-RELATED"/>
    <property type="match status" value="1"/>
</dbReference>
<dbReference type="Gene3D" id="3.60.21.70">
    <property type="entry name" value="PhoD-like phosphatase"/>
    <property type="match status" value="1"/>
</dbReference>
<proteinExistence type="predicted"/>
<feature type="domain" description="Phospholipase D N-terminal" evidence="3">
    <location>
        <begin position="46"/>
        <end position="144"/>
    </location>
</feature>
<dbReference type="Pfam" id="PF09423">
    <property type="entry name" value="PhoD"/>
    <property type="match status" value="1"/>
</dbReference>
<evidence type="ECO:0000313" key="4">
    <source>
        <dbReference type="EMBL" id="MDR7302754.1"/>
    </source>
</evidence>
<dbReference type="CDD" id="cd07389">
    <property type="entry name" value="MPP_PhoD"/>
    <property type="match status" value="1"/>
</dbReference>
<dbReference type="EC" id="3.1.3.1" evidence="4"/>
<dbReference type="GO" id="GO:0004035">
    <property type="term" value="F:alkaline phosphatase activity"/>
    <property type="evidence" value="ECO:0007669"/>
    <property type="project" value="UniProtKB-EC"/>
</dbReference>
<keyword evidence="5" id="KW-1185">Reference proteome</keyword>
<reference evidence="4" key="1">
    <citation type="submission" date="2023-07" db="EMBL/GenBank/DDBJ databases">
        <title>Sequencing the genomes of 1000 actinobacteria strains.</title>
        <authorList>
            <person name="Klenk H.-P."/>
        </authorList>
    </citation>
    <scope>NUCLEOTIDE SEQUENCE</scope>
    <source>
        <strain evidence="4">DSM 45977</strain>
    </source>
</reference>
<accession>A0AAE4CMD6</accession>
<feature type="domain" description="PhoD-like phosphatase metallophosphatase" evidence="2">
    <location>
        <begin position="157"/>
        <end position="481"/>
    </location>
</feature>
<dbReference type="InterPro" id="IPR052900">
    <property type="entry name" value="Phospholipid_Metab_Enz"/>
</dbReference>
<evidence type="ECO:0000259" key="3">
    <source>
        <dbReference type="Pfam" id="PF16655"/>
    </source>
</evidence>
<dbReference type="InterPro" id="IPR038607">
    <property type="entry name" value="PhoD-like_sf"/>
</dbReference>
<feature type="region of interest" description="Disordered" evidence="1">
    <location>
        <begin position="430"/>
        <end position="462"/>
    </location>
</feature>
<dbReference type="Pfam" id="PF16655">
    <property type="entry name" value="PhoD_N"/>
    <property type="match status" value="1"/>
</dbReference>
<name>A0AAE4CMD6_9ACTN</name>
<evidence type="ECO:0000259" key="2">
    <source>
        <dbReference type="Pfam" id="PF09423"/>
    </source>
</evidence>
<gene>
    <name evidence="4" type="ORF">JOF55_002935</name>
</gene>
<dbReference type="PROSITE" id="PS51318">
    <property type="entry name" value="TAT"/>
    <property type="match status" value="1"/>
</dbReference>
<dbReference type="Proteomes" id="UP001180845">
    <property type="component" value="Unassembled WGS sequence"/>
</dbReference>